<dbReference type="PANTHER" id="PTHR34512">
    <property type="entry name" value="CELL SURFACE PROTEIN"/>
    <property type="match status" value="1"/>
</dbReference>
<dbReference type="HOGENOM" id="CLU_532803_0_0_2"/>
<dbReference type="InterPro" id="IPR002372">
    <property type="entry name" value="PQQ_rpt_dom"/>
</dbReference>
<dbReference type="RefSeq" id="WP_009070506.1">
    <property type="nucleotide sequence ID" value="NZ_JH597761.1"/>
</dbReference>
<dbReference type="InterPro" id="IPR011047">
    <property type="entry name" value="Quinoprotein_ADH-like_sf"/>
</dbReference>
<evidence type="ECO:0000313" key="3">
    <source>
        <dbReference type="Proteomes" id="UP000003980"/>
    </source>
</evidence>
<dbReference type="InterPro" id="IPR015943">
    <property type="entry name" value="WD40/YVTN_repeat-like_dom_sf"/>
</dbReference>
<proteinExistence type="predicted"/>
<dbReference type="OrthoDB" id="145878at2157"/>
<accession>H2C1H7</accession>
<sequence length="525" mass="56948">MNLKFVFGFLILFLIGLGVGYLVHTPTEVPARTTHSYIMNLYRIDGFPVCVYYFPANLPPNSTGPSQWTAFDNSPNRNPVFPGNLNVSWVFQQLMPAFSFGNISGWIKLIRTYSPQFREGYVQMMGDAVPVSYSNGIVYVSASDGVLYALNAYTGKPVFIAMMPDTLMSQPLIYGGMVYVGLGGAFFTYGQGLLNAYGGGHRGQFTGLSGLMALNSTTGKPVWFFITKSQVMPTPVILNGVVYFDDGDGYMYALNATSGSEVWRIGSFGTANMASLDYANDSGRIILIAGFSSAYPVNYSSLVGVSTNGTVLWRTPLPFTYDSGPGDAVMSVYGNYLVDGFISGYPVRHGPLFNETLVREVVMTLNVTDGRLIWLRNVSGYVLPTGANNGESPSVVKGMILVNDRKDHVIYALNLSDGRELWNDSLVPAAPGLIGPVYVDGLVLNPDFQYIQVINATTGKVVNLYPVGQDTVIDTPTVVGDTVFVDGGFGYVEAISLYYLVHNSTSIFQIFSSKLVSAETCVGMS</sequence>
<dbReference type="Proteomes" id="UP000003980">
    <property type="component" value="Unassembled WGS sequence"/>
</dbReference>
<feature type="domain" description="Pyrrolo-quinoline quinone repeat" evidence="1">
    <location>
        <begin position="205"/>
        <end position="322"/>
    </location>
</feature>
<evidence type="ECO:0000259" key="1">
    <source>
        <dbReference type="Pfam" id="PF13360"/>
    </source>
</evidence>
<dbReference type="PANTHER" id="PTHR34512:SF30">
    <property type="entry name" value="OUTER MEMBRANE PROTEIN ASSEMBLY FACTOR BAMB"/>
    <property type="match status" value="1"/>
</dbReference>
<dbReference type="eggNOG" id="arCOG02482">
    <property type="taxonomic scope" value="Archaea"/>
</dbReference>
<reference evidence="2 3" key="1">
    <citation type="submission" date="2012-01" db="EMBL/GenBank/DDBJ databases">
        <title>Improved High-Quality Draft sequence of Metallosphaera yellowstonensis MK1.</title>
        <authorList>
            <consortium name="US DOE Joint Genome Institute"/>
            <person name="Lucas S."/>
            <person name="Han J."/>
            <person name="Cheng J.-F."/>
            <person name="Goodwin L."/>
            <person name="Pitluck S."/>
            <person name="Peters L."/>
            <person name="Teshima H."/>
            <person name="Detter J.C."/>
            <person name="Han C."/>
            <person name="Tapia R."/>
            <person name="Land M."/>
            <person name="Hauser L."/>
            <person name="Kyrpides N."/>
            <person name="Kozubal M."/>
            <person name="Macur R.E."/>
            <person name="Jay Z."/>
            <person name="Inskeep W."/>
            <person name="Woyke T."/>
        </authorList>
    </citation>
    <scope>NUCLEOTIDE SEQUENCE [LARGE SCALE GENOMIC DNA]</scope>
    <source>
        <strain evidence="2 3">MK1</strain>
    </source>
</reference>
<dbReference type="SUPFAM" id="SSF50998">
    <property type="entry name" value="Quinoprotein alcohol dehydrogenase-like"/>
    <property type="match status" value="1"/>
</dbReference>
<dbReference type="AlphaFoldDB" id="H2C1H7"/>
<dbReference type="SMART" id="SM00564">
    <property type="entry name" value="PQQ"/>
    <property type="match status" value="4"/>
</dbReference>
<dbReference type="Gene3D" id="2.130.10.10">
    <property type="entry name" value="YVTN repeat-like/Quinoprotein amine dehydrogenase"/>
    <property type="match status" value="1"/>
</dbReference>
<gene>
    <name evidence="2" type="ORF">MetMK1DRAFT_00006000</name>
</gene>
<dbReference type="STRING" id="671065.MetMK1DRAFT_00006000"/>
<keyword evidence="3" id="KW-1185">Reference proteome</keyword>
<feature type="domain" description="Pyrrolo-quinoline quinone repeat" evidence="1">
    <location>
        <begin position="130"/>
        <end position="180"/>
    </location>
</feature>
<organism evidence="2 3">
    <name type="scientific">Metallosphaera yellowstonensis MK1</name>
    <dbReference type="NCBI Taxonomy" id="671065"/>
    <lineage>
        <taxon>Archaea</taxon>
        <taxon>Thermoproteota</taxon>
        <taxon>Thermoprotei</taxon>
        <taxon>Sulfolobales</taxon>
        <taxon>Sulfolobaceae</taxon>
        <taxon>Metallosphaera</taxon>
    </lineage>
</organism>
<dbReference type="EMBL" id="JH597761">
    <property type="protein sequence ID" value="EHP70098.1"/>
    <property type="molecule type" value="Genomic_DNA"/>
</dbReference>
<name>H2C1H7_9CREN</name>
<dbReference type="InterPro" id="IPR018391">
    <property type="entry name" value="PQQ_b-propeller_rpt"/>
</dbReference>
<evidence type="ECO:0000313" key="2">
    <source>
        <dbReference type="EMBL" id="EHP70098.1"/>
    </source>
</evidence>
<dbReference type="Pfam" id="PF13360">
    <property type="entry name" value="PQQ_2"/>
    <property type="match status" value="2"/>
</dbReference>
<protein>
    <submittedName>
        <fullName evidence="2">WD40-like repeat protein</fullName>
    </submittedName>
</protein>